<sequence length="82" mass="9158">MVKVVKSFSRQQRAPTKLAINNVGRRIWAKIAFLDKKGAFCGEQTLERSTDVDDKPKTTAKCVRRFDGAAANKETTTRNESA</sequence>
<keyword evidence="3" id="KW-1185">Reference proteome</keyword>
<protein>
    <submittedName>
        <fullName evidence="1">Uncharacterized protein</fullName>
    </submittedName>
</protein>
<evidence type="ECO:0000313" key="2">
    <source>
        <dbReference type="EMBL" id="KFD59908.1"/>
    </source>
</evidence>
<dbReference type="EMBL" id="KL367716">
    <property type="protein sequence ID" value="KFD59908.1"/>
    <property type="molecule type" value="Genomic_DNA"/>
</dbReference>
<gene>
    <name evidence="1" type="ORF">M513_07315</name>
    <name evidence="2" type="ORF">M514_07315</name>
</gene>
<proteinExistence type="predicted"/>
<dbReference type="AlphaFoldDB" id="A0A085M3J2"/>
<dbReference type="Proteomes" id="UP000030758">
    <property type="component" value="Unassembled WGS sequence"/>
</dbReference>
<name>A0A085M3J2_9BILA</name>
<evidence type="ECO:0000313" key="1">
    <source>
        <dbReference type="EMBL" id="KFD51788.1"/>
    </source>
</evidence>
<reference evidence="1 3" key="1">
    <citation type="journal article" date="2014" name="Nat. Genet.">
        <title>Genome and transcriptome of the porcine whipworm Trichuris suis.</title>
        <authorList>
            <person name="Jex A.R."/>
            <person name="Nejsum P."/>
            <person name="Schwarz E.M."/>
            <person name="Hu L."/>
            <person name="Young N.D."/>
            <person name="Hall R.S."/>
            <person name="Korhonen P.K."/>
            <person name="Liao S."/>
            <person name="Thamsborg S."/>
            <person name="Xia J."/>
            <person name="Xu P."/>
            <person name="Wang S."/>
            <person name="Scheerlinck J.P."/>
            <person name="Hofmann A."/>
            <person name="Sternberg P.W."/>
            <person name="Wang J."/>
            <person name="Gasser R.B."/>
        </authorList>
    </citation>
    <scope>NUCLEOTIDE SEQUENCE [LARGE SCALE GENOMIC DNA]</scope>
    <source>
        <strain evidence="2">DCEP-RM93F</strain>
        <strain evidence="1">DCEP-RM93M</strain>
    </source>
</reference>
<evidence type="ECO:0000313" key="3">
    <source>
        <dbReference type="Proteomes" id="UP000030764"/>
    </source>
</evidence>
<dbReference type="Proteomes" id="UP000030764">
    <property type="component" value="Unassembled WGS sequence"/>
</dbReference>
<accession>A0A085M3J2</accession>
<dbReference type="EMBL" id="KL363235">
    <property type="protein sequence ID" value="KFD51788.1"/>
    <property type="molecule type" value="Genomic_DNA"/>
</dbReference>
<organism evidence="1 3">
    <name type="scientific">Trichuris suis</name>
    <name type="common">pig whipworm</name>
    <dbReference type="NCBI Taxonomy" id="68888"/>
    <lineage>
        <taxon>Eukaryota</taxon>
        <taxon>Metazoa</taxon>
        <taxon>Ecdysozoa</taxon>
        <taxon>Nematoda</taxon>
        <taxon>Enoplea</taxon>
        <taxon>Dorylaimia</taxon>
        <taxon>Trichinellida</taxon>
        <taxon>Trichuridae</taxon>
        <taxon>Trichuris</taxon>
    </lineage>
</organism>